<evidence type="ECO:0000256" key="1">
    <source>
        <dbReference type="SAM" id="MobiDB-lite"/>
    </source>
</evidence>
<dbReference type="InterPro" id="IPR009218">
    <property type="entry name" value="HD_phosphohydro"/>
</dbReference>
<feature type="compositionally biased region" description="Basic and acidic residues" evidence="1">
    <location>
        <begin position="281"/>
        <end position="292"/>
    </location>
</feature>
<name>A0A3N4Z446_9MICO</name>
<gene>
    <name evidence="2" type="ORF">EDD32_0907</name>
</gene>
<dbReference type="SUPFAM" id="SSF109604">
    <property type="entry name" value="HD-domain/PDEase-like"/>
    <property type="match status" value="1"/>
</dbReference>
<feature type="compositionally biased region" description="Basic and acidic residues" evidence="1">
    <location>
        <begin position="359"/>
        <end position="400"/>
    </location>
</feature>
<dbReference type="PANTHER" id="PTHR21174:SF0">
    <property type="entry name" value="HD PHOSPHOHYDROLASE FAMILY PROTEIN-RELATED"/>
    <property type="match status" value="1"/>
</dbReference>
<comment type="caution">
    <text evidence="2">The sequence shown here is derived from an EMBL/GenBank/DDBJ whole genome shotgun (WGS) entry which is preliminary data.</text>
</comment>
<keyword evidence="2" id="KW-0378">Hydrolase</keyword>
<sequence length="499" mass="54204">MGVTDVPQWLPAAFIRSVLAAGATAPREEIEATCRRLLERWAGPDRRFHNVKHLIDVLARVDELAEETHDPDLVRLAAWYHGAVFSSTATKAYSRSGGEDEVASADLATEELLALGVPERTVGRIAELIVNLKRHEAAVRDIDCLALCDADLATLAADPQRYSAYRRAVREEYAHLPVRHYVEARRSIVSKLLARRHLFLSPMGAQWEDRARENLTAELNRLDAELATLGEAMPEESVTAAEAAQGEVFDESQPIRRDGASHVFTASHGTAERTAGPYDAPTERHAAERHDAPAPPADAPAATVAAAAAVTAAAAAAGAPGSRAADSADSRARVRASSLESFPDDLDGRRDGAANTNRAGRELIARTSRERIEEAVRHGAERAERDRRQRERLASARAAREAAQPARTERGADRGAQPLDPSGALLTAATPAEAAADAPPAVATPVEQRSAVDRVPEEIEPDPVTGELERPDLTPHSGIEREPELFGHRRDWRKDRHRR</sequence>
<accession>A0A3N4Z446</accession>
<dbReference type="Gene3D" id="1.10.3210.10">
    <property type="entry name" value="Hypothetical protein af1432"/>
    <property type="match status" value="1"/>
</dbReference>
<organism evidence="2 3">
    <name type="scientific">Georgenia muralis</name>
    <dbReference type="NCBI Taxonomy" id="154117"/>
    <lineage>
        <taxon>Bacteria</taxon>
        <taxon>Bacillati</taxon>
        <taxon>Actinomycetota</taxon>
        <taxon>Actinomycetes</taxon>
        <taxon>Micrococcales</taxon>
        <taxon>Bogoriellaceae</taxon>
        <taxon>Georgenia</taxon>
    </lineage>
</organism>
<keyword evidence="3" id="KW-1185">Reference proteome</keyword>
<feature type="compositionally biased region" description="Basic and acidic residues" evidence="1">
    <location>
        <begin position="467"/>
        <end position="499"/>
    </location>
</feature>
<dbReference type="RefSeq" id="WP_342771391.1">
    <property type="nucleotide sequence ID" value="NZ_RKRA01000001.1"/>
</dbReference>
<evidence type="ECO:0000313" key="3">
    <source>
        <dbReference type="Proteomes" id="UP000280726"/>
    </source>
</evidence>
<reference evidence="2 3" key="1">
    <citation type="submission" date="2018-11" db="EMBL/GenBank/DDBJ databases">
        <title>Sequencing the genomes of 1000 actinobacteria strains.</title>
        <authorList>
            <person name="Klenk H.-P."/>
        </authorList>
    </citation>
    <scope>NUCLEOTIDE SEQUENCE [LARGE SCALE GENOMIC DNA]</scope>
    <source>
        <strain evidence="2 3">DSM 14418</strain>
    </source>
</reference>
<dbReference type="EMBL" id="RKRA01000001">
    <property type="protein sequence ID" value="RPF26466.1"/>
    <property type="molecule type" value="Genomic_DNA"/>
</dbReference>
<feature type="compositionally biased region" description="Low complexity" evidence="1">
    <location>
        <begin position="424"/>
        <end position="447"/>
    </location>
</feature>
<dbReference type="Proteomes" id="UP000280726">
    <property type="component" value="Unassembled WGS sequence"/>
</dbReference>
<dbReference type="PANTHER" id="PTHR21174">
    <property type="match status" value="1"/>
</dbReference>
<evidence type="ECO:0000313" key="2">
    <source>
        <dbReference type="EMBL" id="RPF26466.1"/>
    </source>
</evidence>
<dbReference type="AlphaFoldDB" id="A0A3N4Z446"/>
<feature type="region of interest" description="Disordered" evidence="1">
    <location>
        <begin position="317"/>
        <end position="499"/>
    </location>
</feature>
<feature type="region of interest" description="Disordered" evidence="1">
    <location>
        <begin position="264"/>
        <end position="300"/>
    </location>
</feature>
<protein>
    <submittedName>
        <fullName evidence="2">Putative metal-dependent HD superfamily phosphohydrolase</fullName>
    </submittedName>
</protein>
<proteinExistence type="predicted"/>
<dbReference type="GO" id="GO:0016787">
    <property type="term" value="F:hydrolase activity"/>
    <property type="evidence" value="ECO:0007669"/>
    <property type="project" value="UniProtKB-KW"/>
</dbReference>